<sequence length="98" mass="11494">MAECEAGSNQSRPNQRGRNPQAAPLRQSVNPQHKWHPAWNRQPERRLRLCVLRMLSGQGLVELKRQRTKKPLQAGDELPHLKQKMQGRHYRQHPLVPR</sequence>
<gene>
    <name evidence="2" type="ORF">CSSPJE1EN2_LOCUS3651</name>
</gene>
<feature type="compositionally biased region" description="Basic residues" evidence="1">
    <location>
        <begin position="81"/>
        <end position="92"/>
    </location>
</feature>
<accession>A0ABP1ADP4</accession>
<dbReference type="EMBL" id="OZ023712">
    <property type="protein sequence ID" value="CAK9860656.1"/>
    <property type="molecule type" value="Genomic_DNA"/>
</dbReference>
<name>A0ABP1ADP4_9BRYO</name>
<organism evidence="2 3">
    <name type="scientific">Sphagnum jensenii</name>
    <dbReference type="NCBI Taxonomy" id="128206"/>
    <lineage>
        <taxon>Eukaryota</taxon>
        <taxon>Viridiplantae</taxon>
        <taxon>Streptophyta</taxon>
        <taxon>Embryophyta</taxon>
        <taxon>Bryophyta</taxon>
        <taxon>Sphagnophytina</taxon>
        <taxon>Sphagnopsida</taxon>
        <taxon>Sphagnales</taxon>
        <taxon>Sphagnaceae</taxon>
        <taxon>Sphagnum</taxon>
    </lineage>
</organism>
<evidence type="ECO:0000256" key="1">
    <source>
        <dbReference type="SAM" id="MobiDB-lite"/>
    </source>
</evidence>
<feature type="region of interest" description="Disordered" evidence="1">
    <location>
        <begin position="64"/>
        <end position="98"/>
    </location>
</feature>
<feature type="compositionally biased region" description="Polar residues" evidence="1">
    <location>
        <begin position="7"/>
        <end position="18"/>
    </location>
</feature>
<feature type="region of interest" description="Disordered" evidence="1">
    <location>
        <begin position="1"/>
        <end position="40"/>
    </location>
</feature>
<dbReference type="Proteomes" id="UP001497522">
    <property type="component" value="Chromosome 11"/>
</dbReference>
<proteinExistence type="predicted"/>
<reference evidence="2" key="1">
    <citation type="submission" date="2024-03" db="EMBL/GenBank/DDBJ databases">
        <authorList>
            <consortium name="ELIXIR-Norway"/>
            <consortium name="Elixir Norway"/>
        </authorList>
    </citation>
    <scope>NUCLEOTIDE SEQUENCE</scope>
</reference>
<evidence type="ECO:0000313" key="3">
    <source>
        <dbReference type="Proteomes" id="UP001497522"/>
    </source>
</evidence>
<evidence type="ECO:0000313" key="2">
    <source>
        <dbReference type="EMBL" id="CAK9860656.1"/>
    </source>
</evidence>
<keyword evidence="3" id="KW-1185">Reference proteome</keyword>
<protein>
    <submittedName>
        <fullName evidence="2">Uncharacterized protein</fullName>
    </submittedName>
</protein>